<evidence type="ECO:0000313" key="5">
    <source>
        <dbReference type="Proteomes" id="UP000000738"/>
    </source>
</evidence>
<sequence length="168" mass="17316">MMHDGPWGGMGGMMGELMVGSGWLALLACLVLGGFARVPLRAAGERRAEGQPWAVPGAVGFGLLAVAVVVALAAWGTFFGFMGIAFAAVTALGAWQSFTEGERRRRREAEQVRHAARLGEAFRGGPAGPAVPPSSEGAPSDPTPPWYPSDPSRPGEGTGEGTGDGRGR</sequence>
<dbReference type="RefSeq" id="WP_012750751.1">
    <property type="nucleotide sequence ID" value="NC_012803.1"/>
</dbReference>
<feature type="transmembrane region" description="Helical" evidence="2">
    <location>
        <begin position="20"/>
        <end position="40"/>
    </location>
</feature>
<keyword evidence="2" id="KW-0472">Membrane</keyword>
<keyword evidence="2" id="KW-1133">Transmembrane helix</keyword>
<reference evidence="3" key="1">
    <citation type="submission" date="2009-05" db="EMBL/GenBank/DDBJ databases">
        <title>Complete sequence of Micrococcus luteus NCTC 2665.</title>
        <authorList>
            <consortium name="US DOE Joint Genome Institute"/>
            <person name="Lucas S."/>
            <person name="Copeland A."/>
            <person name="Lapidus A."/>
            <person name="Glavina del Rio T."/>
            <person name="Dalin E."/>
            <person name="Tice H."/>
            <person name="Bruce D."/>
            <person name="Goodwin L."/>
            <person name="Pitluck S."/>
            <person name="Lowry S."/>
            <person name="Larimer F."/>
            <person name="Land M."/>
            <person name="Hauser L."/>
            <person name="Kyrpides N."/>
            <person name="Lykidis A."/>
            <person name="Young M."/>
            <person name="Greenblatt C."/>
        </authorList>
    </citation>
    <scope>NUCLEOTIDE SEQUENCE</scope>
    <source>
        <strain evidence="3">NCTC 2665</strain>
    </source>
</reference>
<evidence type="ECO:0000256" key="2">
    <source>
        <dbReference type="SAM" id="Phobius"/>
    </source>
</evidence>
<proteinExistence type="predicted"/>
<dbReference type="EnsemblBacteria" id="ACS29993">
    <property type="protein sequence ID" value="ACS29993"/>
    <property type="gene ID" value="Mlut_04520"/>
</dbReference>
<protein>
    <submittedName>
        <fullName evidence="3">Uncharacterized protein</fullName>
    </submittedName>
</protein>
<gene>
    <name evidence="3" type="ordered locus">Mlut_04520</name>
    <name evidence="4" type="ORF">NCTC2665_01473</name>
</gene>
<evidence type="ECO:0000313" key="6">
    <source>
        <dbReference type="Proteomes" id="UP000248985"/>
    </source>
</evidence>
<dbReference type="PATRIC" id="fig|465515.4.peg.423"/>
<dbReference type="Proteomes" id="UP000000738">
    <property type="component" value="Chromosome"/>
</dbReference>
<feature type="transmembrane region" description="Helical" evidence="2">
    <location>
        <begin position="52"/>
        <end position="72"/>
    </location>
</feature>
<evidence type="ECO:0000313" key="4">
    <source>
        <dbReference type="EMBL" id="SQG48944.1"/>
    </source>
</evidence>
<dbReference type="AlphaFoldDB" id="C5C941"/>
<feature type="transmembrane region" description="Helical" evidence="2">
    <location>
        <begin position="78"/>
        <end position="98"/>
    </location>
</feature>
<accession>C5C941</accession>
<dbReference type="HOGENOM" id="CLU_1584594_0_0_11"/>
<dbReference type="EMBL" id="LS483396">
    <property type="protein sequence ID" value="SQG48944.1"/>
    <property type="molecule type" value="Genomic_DNA"/>
</dbReference>
<evidence type="ECO:0000256" key="1">
    <source>
        <dbReference type="SAM" id="MobiDB-lite"/>
    </source>
</evidence>
<evidence type="ECO:0000313" key="3">
    <source>
        <dbReference type="EMBL" id="ACS29993.1"/>
    </source>
</evidence>
<feature type="region of interest" description="Disordered" evidence="1">
    <location>
        <begin position="105"/>
        <end position="168"/>
    </location>
</feature>
<dbReference type="STRING" id="465515.Mlut_04520"/>
<keyword evidence="5" id="KW-1185">Reference proteome</keyword>
<organism evidence="3 5">
    <name type="scientific">Micrococcus luteus (strain ATCC 4698 / DSM 20030 / JCM 1464 / CCM 169 / CCUG 5858 / IAM 1056 / NBRC 3333 / NCIMB 9278 / NCTC 2665 / VKM Ac-2230)</name>
    <name type="common">Micrococcus lysodeikticus</name>
    <dbReference type="NCBI Taxonomy" id="465515"/>
    <lineage>
        <taxon>Bacteria</taxon>
        <taxon>Bacillati</taxon>
        <taxon>Actinomycetota</taxon>
        <taxon>Actinomycetes</taxon>
        <taxon>Micrococcales</taxon>
        <taxon>Micrococcaceae</taxon>
        <taxon>Micrococcus</taxon>
    </lineage>
</organism>
<keyword evidence="2" id="KW-0812">Transmembrane</keyword>
<name>C5C941_MICLC</name>
<reference evidence="4 6" key="3">
    <citation type="submission" date="2018-06" db="EMBL/GenBank/DDBJ databases">
        <authorList>
            <consortium name="Pathogen Informatics"/>
            <person name="Doyle S."/>
        </authorList>
    </citation>
    <scope>NUCLEOTIDE SEQUENCE [LARGE SCALE GENOMIC DNA]</scope>
    <source>
        <strain evidence="4 6">NCTC2665</strain>
    </source>
</reference>
<dbReference type="KEGG" id="mlu:Mlut_04520"/>
<dbReference type="Proteomes" id="UP000248985">
    <property type="component" value="Chromosome 1"/>
</dbReference>
<reference evidence="5" key="2">
    <citation type="journal article" date="2010" name="J. Bacteriol.">
        <title>Genome sequence of the Fleming strain of Micrococcus luteus, a simple free-living actinobacterium.</title>
        <authorList>
            <person name="Young M."/>
            <person name="Artsatbanov V."/>
            <person name="Beller H.R."/>
            <person name="Chandra G."/>
            <person name="Chater K.F."/>
            <person name="Dover L.G."/>
            <person name="Goh E.B."/>
            <person name="Kahan T."/>
            <person name="Kaprelyants A.S."/>
            <person name="Kyrpides N."/>
            <person name="Lapidus A."/>
            <person name="Lowry S.R."/>
            <person name="Lykidis A."/>
            <person name="Mahillon J."/>
            <person name="Markowitz V."/>
            <person name="Mavromatis K."/>
            <person name="Mukamolova G.V."/>
            <person name="Oren A."/>
            <person name="Rokem J.S."/>
            <person name="Smith M.C."/>
            <person name="Young D.I."/>
            <person name="Greenblatt C.L."/>
        </authorList>
    </citation>
    <scope>NUCLEOTIDE SEQUENCE [LARGE SCALE GENOMIC DNA]</scope>
    <source>
        <strain evidence="5">ATCC 4698 / DSM 20030 / JCM 1464 / NBRC 3333 / NCIMB 9278 / NCTC 2665 / VKM Ac-2230</strain>
    </source>
</reference>
<dbReference type="EMBL" id="CP001628">
    <property type="protein sequence ID" value="ACS29993.1"/>
    <property type="molecule type" value="Genomic_DNA"/>
</dbReference>
<dbReference type="GeneID" id="93344630"/>